<keyword evidence="6" id="KW-0381">Hypersensitive response</keyword>
<dbReference type="Pfam" id="PF00931">
    <property type="entry name" value="NB-ARC"/>
    <property type="match status" value="1"/>
</dbReference>
<dbReference type="Proteomes" id="UP001630127">
    <property type="component" value="Unassembled WGS sequence"/>
</dbReference>
<dbReference type="InterPro" id="IPR032675">
    <property type="entry name" value="LRR_dom_sf"/>
</dbReference>
<dbReference type="Pfam" id="PF23559">
    <property type="entry name" value="WHD_DRP"/>
    <property type="match status" value="1"/>
</dbReference>
<evidence type="ECO:0000256" key="7">
    <source>
        <dbReference type="ARBA" id="ARBA00022737"/>
    </source>
</evidence>
<keyword evidence="16" id="KW-1185">Reference proteome</keyword>
<evidence type="ECO:0000313" key="15">
    <source>
        <dbReference type="EMBL" id="KAL3509039.1"/>
    </source>
</evidence>
<dbReference type="SUPFAM" id="SSF52058">
    <property type="entry name" value="L domain-like"/>
    <property type="match status" value="1"/>
</dbReference>
<dbReference type="InterPro" id="IPR055414">
    <property type="entry name" value="LRR_R13L4/SHOC2-like"/>
</dbReference>
<evidence type="ECO:0000256" key="10">
    <source>
        <dbReference type="ARBA" id="ARBA00022840"/>
    </source>
</evidence>
<dbReference type="GO" id="GO:0005524">
    <property type="term" value="F:ATP binding"/>
    <property type="evidence" value="ECO:0007669"/>
    <property type="project" value="UniProtKB-KW"/>
</dbReference>
<dbReference type="InterPro" id="IPR058922">
    <property type="entry name" value="WHD_DRP"/>
</dbReference>
<comment type="subcellular location">
    <subcellularLocation>
        <location evidence="2">Cytoplasm</location>
    </subcellularLocation>
</comment>
<dbReference type="Pfam" id="PF23598">
    <property type="entry name" value="LRR_14"/>
    <property type="match status" value="1"/>
</dbReference>
<dbReference type="Gene3D" id="1.10.10.10">
    <property type="entry name" value="Winged helix-like DNA-binding domain superfamily/Winged helix DNA-binding domain"/>
    <property type="match status" value="1"/>
</dbReference>
<dbReference type="PRINTS" id="PR00364">
    <property type="entry name" value="DISEASERSIST"/>
</dbReference>
<evidence type="ECO:0000256" key="2">
    <source>
        <dbReference type="ARBA" id="ARBA00004496"/>
    </source>
</evidence>
<keyword evidence="10" id="KW-0067">ATP-binding</keyword>
<dbReference type="InterPro" id="IPR042197">
    <property type="entry name" value="Apaf_helical"/>
</dbReference>
<evidence type="ECO:0000313" key="16">
    <source>
        <dbReference type="Proteomes" id="UP001630127"/>
    </source>
</evidence>
<dbReference type="SUPFAM" id="SSF52540">
    <property type="entry name" value="P-loop containing nucleoside triphosphate hydrolases"/>
    <property type="match status" value="1"/>
</dbReference>
<keyword evidence="4" id="KW-0963">Cytoplasm</keyword>
<comment type="similarity">
    <text evidence="3">Belongs to the disease resistance NB-LRR family.</text>
</comment>
<name>A0ABD2YNT9_9GENT</name>
<feature type="domain" description="Late blight resistance protein R1A-like N-terminal" evidence="12">
    <location>
        <begin position="123"/>
        <end position="379"/>
    </location>
</feature>
<proteinExistence type="inferred from homology"/>
<dbReference type="GO" id="GO:0051607">
    <property type="term" value="P:defense response to virus"/>
    <property type="evidence" value="ECO:0007669"/>
    <property type="project" value="UniProtKB-ARBA"/>
</dbReference>
<evidence type="ECO:0000259" key="14">
    <source>
        <dbReference type="Pfam" id="PF23598"/>
    </source>
</evidence>
<dbReference type="InterPro" id="IPR027417">
    <property type="entry name" value="P-loop_NTPase"/>
</dbReference>
<protein>
    <submittedName>
        <fullName evidence="15">Uncharacterized protein</fullName>
    </submittedName>
</protein>
<dbReference type="AlphaFoldDB" id="A0ABD2YNT9"/>
<keyword evidence="5" id="KW-0433">Leucine-rich repeat</keyword>
<evidence type="ECO:0000256" key="4">
    <source>
        <dbReference type="ARBA" id="ARBA00022490"/>
    </source>
</evidence>
<feature type="domain" description="Disease resistance protein winged helix" evidence="13">
    <location>
        <begin position="711"/>
        <end position="780"/>
    </location>
</feature>
<evidence type="ECO:0000259" key="12">
    <source>
        <dbReference type="Pfam" id="PF12061"/>
    </source>
</evidence>
<dbReference type="PANTHER" id="PTHR23155">
    <property type="entry name" value="DISEASE RESISTANCE PROTEIN RP"/>
    <property type="match status" value="1"/>
</dbReference>
<dbReference type="InterPro" id="IPR002182">
    <property type="entry name" value="NB-ARC"/>
</dbReference>
<feature type="domain" description="NB-ARC" evidence="11">
    <location>
        <begin position="456"/>
        <end position="630"/>
    </location>
</feature>
<dbReference type="GO" id="GO:0005737">
    <property type="term" value="C:cytoplasm"/>
    <property type="evidence" value="ECO:0007669"/>
    <property type="project" value="UniProtKB-SubCell"/>
</dbReference>
<comment type="function">
    <text evidence="1">Confers resistance to late blight (Phytophthora infestans) races carrying the avirulence gene Avr1. Resistance proteins guard the plant against pathogens that contain an appropriate avirulence protein via an indirect interaction with this avirulence protein. That triggers a defense system including the hypersensitive response, which restricts the pathogen growth.</text>
</comment>
<dbReference type="FunFam" id="1.10.10.10:FF:000322">
    <property type="entry name" value="Probable disease resistance protein At1g63360"/>
    <property type="match status" value="1"/>
</dbReference>
<comment type="caution">
    <text evidence="15">The sequence shown here is derived from an EMBL/GenBank/DDBJ whole genome shotgun (WGS) entry which is preliminary data.</text>
</comment>
<dbReference type="Gene3D" id="1.10.8.430">
    <property type="entry name" value="Helical domain of apoptotic protease-activating factors"/>
    <property type="match status" value="1"/>
</dbReference>
<dbReference type="GO" id="GO:0009626">
    <property type="term" value="P:plant-type hypersensitive response"/>
    <property type="evidence" value="ECO:0007669"/>
    <property type="project" value="UniProtKB-KW"/>
</dbReference>
<dbReference type="FunFam" id="3.40.50.300:FF:001091">
    <property type="entry name" value="Probable disease resistance protein At1g61300"/>
    <property type="match status" value="1"/>
</dbReference>
<gene>
    <name evidence="15" type="ORF">ACH5RR_028440</name>
</gene>
<accession>A0ABD2YNT9</accession>
<reference evidence="15 16" key="1">
    <citation type="submission" date="2024-11" db="EMBL/GenBank/DDBJ databases">
        <title>A near-complete genome assembly of Cinchona calisaya.</title>
        <authorList>
            <person name="Lian D.C."/>
            <person name="Zhao X.W."/>
            <person name="Wei L."/>
        </authorList>
    </citation>
    <scope>NUCLEOTIDE SEQUENCE [LARGE SCALE GENOMIC DNA]</scope>
    <source>
        <tissue evidence="15">Nenye</tissue>
    </source>
</reference>
<evidence type="ECO:0000259" key="11">
    <source>
        <dbReference type="Pfam" id="PF00931"/>
    </source>
</evidence>
<evidence type="ECO:0000256" key="1">
    <source>
        <dbReference type="ARBA" id="ARBA00002074"/>
    </source>
</evidence>
<dbReference type="InterPro" id="IPR036388">
    <property type="entry name" value="WH-like_DNA-bd_sf"/>
</dbReference>
<evidence type="ECO:0000256" key="5">
    <source>
        <dbReference type="ARBA" id="ARBA00022614"/>
    </source>
</evidence>
<keyword evidence="7" id="KW-0677">Repeat</keyword>
<keyword evidence="8" id="KW-0547">Nucleotide-binding</keyword>
<keyword evidence="9" id="KW-0611">Plant defense</keyword>
<organism evidence="15 16">
    <name type="scientific">Cinchona calisaya</name>
    <dbReference type="NCBI Taxonomy" id="153742"/>
    <lineage>
        <taxon>Eukaryota</taxon>
        <taxon>Viridiplantae</taxon>
        <taxon>Streptophyta</taxon>
        <taxon>Embryophyta</taxon>
        <taxon>Tracheophyta</taxon>
        <taxon>Spermatophyta</taxon>
        <taxon>Magnoliopsida</taxon>
        <taxon>eudicotyledons</taxon>
        <taxon>Gunneridae</taxon>
        <taxon>Pentapetalae</taxon>
        <taxon>asterids</taxon>
        <taxon>lamiids</taxon>
        <taxon>Gentianales</taxon>
        <taxon>Rubiaceae</taxon>
        <taxon>Cinchonoideae</taxon>
        <taxon>Cinchoneae</taxon>
        <taxon>Cinchona</taxon>
    </lineage>
</organism>
<evidence type="ECO:0000256" key="3">
    <source>
        <dbReference type="ARBA" id="ARBA00008894"/>
    </source>
</evidence>
<dbReference type="Pfam" id="PF12061">
    <property type="entry name" value="NB-LRR"/>
    <property type="match status" value="1"/>
</dbReference>
<evidence type="ECO:0000259" key="13">
    <source>
        <dbReference type="Pfam" id="PF23559"/>
    </source>
</evidence>
<dbReference type="Gene3D" id="3.80.10.10">
    <property type="entry name" value="Ribonuclease Inhibitor"/>
    <property type="match status" value="1"/>
</dbReference>
<dbReference type="InterPro" id="IPR044974">
    <property type="entry name" value="Disease_R_plants"/>
</dbReference>
<dbReference type="PANTHER" id="PTHR23155:SF1152">
    <property type="entry name" value="AAA+ ATPASE DOMAIN-CONTAINING PROTEIN"/>
    <property type="match status" value="1"/>
</dbReference>
<evidence type="ECO:0000256" key="6">
    <source>
        <dbReference type="ARBA" id="ARBA00022667"/>
    </source>
</evidence>
<dbReference type="InterPro" id="IPR021929">
    <property type="entry name" value="R1A-like_N"/>
</dbReference>
<evidence type="ECO:0000256" key="9">
    <source>
        <dbReference type="ARBA" id="ARBA00022821"/>
    </source>
</evidence>
<feature type="domain" description="Disease resistance R13L4/SHOC-2-like LRR" evidence="14">
    <location>
        <begin position="866"/>
        <end position="1159"/>
    </location>
</feature>
<sequence length="1189" mass="134986">MSSTCVDPVIHDLKFLQSKLQTGDSIEYGFYDVRDLKHNLQFLKPFLLCVRKLSNNNNHHVYLDFSDFRQNSKPVVLQSFLSSIEYTINESGKSIQSFCRRWESSSSDLEFFVSLVSAVSNFQANIKSLKQKVIKAYITLSGHCSSSQSSSFCLAGDDELVEFIDSILENLVNLLSSQHFEYWEDYNDTLHAKTAALKEKLTFLKIFIAFAKMLCVEPDKLEHLLTHIQFVALNAARLSYMCSFYTQDKEVRDPNMCSMMSELLQKSNPIDLHVYEIYVKVLRGASKSSSASSQTTKMDHKHIVRAFNDSLISSLWELLLCNTSLAVSLKDQMQILYEGLTFLRSILSKPQELMYDELDGKIATVLREAAIVISSLYVNGSDVDDDSPDCCAMLVNINSGITLIKAQVTGSGMIESPAAYRMLDERQEVTRKNSNLMITSKTKIAVSHEFVVELHDEVRKVIDRLVRGSRNLEVIPIVGMPGLGKTTFAKNVYQNPSILNHFHVRHWCSVSQVYNTKNLLLQILCDDGKHSRMNEELKILDEGDLLLKLYQKLKGNKYLIVFDDVWNIGVWNDLCSSFPDDENGSRILFTSRFSNVVSEVEIGKEPHNLRSLTDSESWELLQKKVFGKEDCPQALHEIGMEIAKNCKGLPFTVVIIAGVLATIEHDGLQQVAKSLISTIVYDTDLCKNTLEMSYEHLPHYLKPCLLYFGAFPEDRKIETNKLMRLWVAEGFIQNTEPKRLENVAEEYMMDLIGRNLVTVSKKKFLGGVKACYVHDLLHEFCKSKAKEGHFLQLLQGSDELSIFSEPRNLQRLSIWSMLEEFKKSRIFCPNLISLLFFNQSEVNGWSATAYISPNLHMLVTADISFVFSVYKHLRVLDLEQIKLKHKAFPSEIALLVQLRFFAVWCRSIRFIPPSIANLLDLETFLVTCGYGTVSLPDTIWKMNKLRHLHVTGYSAACSLPIGNSNNLSLLNLDTFSTLDVSSEQNLEEIVRKIPNVRRLEIKFSQTGNKASLNRTLSLDSLSRLESLESLQVFPLDRTLYVEPSHHVKCCFPSSLKELTLRGLRLSGGELSLIQELPNLEVLKLLYCSFEEKGWEMQGGGFPKLRFLRLEDVDIVEWTDDDSGDCLLCLQKLKLIGDLKLQQLPSCLGCIPALEMINVGSVCNDAIRSFVQEIAEEQISNGNENLKILM</sequence>
<dbReference type="Gene3D" id="3.40.50.300">
    <property type="entry name" value="P-loop containing nucleotide triphosphate hydrolases"/>
    <property type="match status" value="1"/>
</dbReference>
<evidence type="ECO:0000256" key="8">
    <source>
        <dbReference type="ARBA" id="ARBA00022741"/>
    </source>
</evidence>
<dbReference type="EMBL" id="JBJUIK010000012">
    <property type="protein sequence ID" value="KAL3509039.1"/>
    <property type="molecule type" value="Genomic_DNA"/>
</dbReference>